<dbReference type="CDD" id="cd11297">
    <property type="entry name" value="PIN_LabA-like_N_1"/>
    <property type="match status" value="1"/>
</dbReference>
<dbReference type="Gene3D" id="3.30.420.610">
    <property type="entry name" value="LOTUS domain-like"/>
    <property type="match status" value="1"/>
</dbReference>
<dbReference type="PROSITE" id="PS51644">
    <property type="entry name" value="HTH_OST"/>
    <property type="match status" value="1"/>
</dbReference>
<dbReference type="AlphaFoldDB" id="A0A3P3VQW1"/>
<dbReference type="EMBL" id="QWEZ01000001">
    <property type="protein sequence ID" value="RRJ85182.1"/>
    <property type="molecule type" value="Genomic_DNA"/>
</dbReference>
<reference evidence="3 4" key="2">
    <citation type="submission" date="2018-12" db="EMBL/GenBank/DDBJ databases">
        <title>Simiduia agarivorans gen. nov., sp. nov., a marine, agarolytic bacterium isolated from shallow coastal water from Keelung, Taiwan.</title>
        <authorList>
            <person name="Shieh W.Y."/>
        </authorList>
    </citation>
    <scope>NUCLEOTIDE SEQUENCE [LARGE SCALE GENOMIC DNA]</scope>
    <source>
        <strain evidence="3 4">GTF-13</strain>
    </source>
</reference>
<feature type="compositionally biased region" description="Basic and acidic residues" evidence="1">
    <location>
        <begin position="160"/>
        <end position="178"/>
    </location>
</feature>
<sequence length="268" mass="29795">MVSPRLIVKNESEEPSVRLAVLIDADNAQAAVIDGLLAEVARFGEATVKRIYGDFTAPTSASWKKVLQKYAIKPVQQFAYTTGKNATDSTLIIDAMDLLYTRKFDGFCLVTSDSDFTGLAMRLREEGLTVLGFGEKKTPDAFRNSCHKFIFTEVLRPSAKKESDTSDQGSGREAKTVTDSKGQGQAREKNSFPKQFMLDALEQSSDDDGWAQLGTFGSYLTKLQPDFDSRNFGFKKLSDLVKAKKDIFLIEERNQSGSNIKQLYIHAK</sequence>
<protein>
    <submittedName>
        <fullName evidence="3">NYN domain-containing protein</fullName>
    </submittedName>
</protein>
<proteinExistence type="predicted"/>
<gene>
    <name evidence="3" type="ORF">D0544_08985</name>
</gene>
<dbReference type="InterPro" id="IPR025605">
    <property type="entry name" value="OST-HTH/LOTUS_dom"/>
</dbReference>
<evidence type="ECO:0000256" key="1">
    <source>
        <dbReference type="SAM" id="MobiDB-lite"/>
    </source>
</evidence>
<name>A0A3P3VQW1_9GAMM</name>
<dbReference type="Proteomes" id="UP000280792">
    <property type="component" value="Unassembled WGS sequence"/>
</dbReference>
<dbReference type="CDD" id="cd10146">
    <property type="entry name" value="LabA_like_C"/>
    <property type="match status" value="1"/>
</dbReference>
<feature type="domain" description="HTH OST-type" evidence="2">
    <location>
        <begin position="189"/>
        <end position="267"/>
    </location>
</feature>
<dbReference type="RefSeq" id="WP_125015608.1">
    <property type="nucleotide sequence ID" value="NZ_QWEZ01000001.1"/>
</dbReference>
<dbReference type="PANTHER" id="PTHR35811:SF1">
    <property type="entry name" value="HTH OST-TYPE DOMAIN-CONTAINING PROTEIN"/>
    <property type="match status" value="1"/>
</dbReference>
<dbReference type="PANTHER" id="PTHR35811">
    <property type="entry name" value="SLR1870 PROTEIN"/>
    <property type="match status" value="1"/>
</dbReference>
<dbReference type="Pfam" id="PF01936">
    <property type="entry name" value="NYN"/>
    <property type="match status" value="1"/>
</dbReference>
<organism evidence="3 4">
    <name type="scientific">Aestuariirhabdus litorea</name>
    <dbReference type="NCBI Taxonomy" id="2528527"/>
    <lineage>
        <taxon>Bacteria</taxon>
        <taxon>Pseudomonadati</taxon>
        <taxon>Pseudomonadota</taxon>
        <taxon>Gammaproteobacteria</taxon>
        <taxon>Oceanospirillales</taxon>
        <taxon>Aestuariirhabdaceae</taxon>
        <taxon>Aestuariirhabdus</taxon>
    </lineage>
</organism>
<accession>A0A3P3VQW1</accession>
<reference evidence="3 4" key="1">
    <citation type="submission" date="2018-08" db="EMBL/GenBank/DDBJ databases">
        <authorList>
            <person name="Khan S.A."/>
        </authorList>
    </citation>
    <scope>NUCLEOTIDE SEQUENCE [LARGE SCALE GENOMIC DNA]</scope>
    <source>
        <strain evidence="3 4">GTF-13</strain>
    </source>
</reference>
<evidence type="ECO:0000313" key="3">
    <source>
        <dbReference type="EMBL" id="RRJ85182.1"/>
    </source>
</evidence>
<dbReference type="InterPro" id="IPR021139">
    <property type="entry name" value="NYN"/>
</dbReference>
<evidence type="ECO:0000313" key="4">
    <source>
        <dbReference type="Proteomes" id="UP000280792"/>
    </source>
</evidence>
<dbReference type="GO" id="GO:0004540">
    <property type="term" value="F:RNA nuclease activity"/>
    <property type="evidence" value="ECO:0007669"/>
    <property type="project" value="InterPro"/>
</dbReference>
<dbReference type="Gene3D" id="3.40.50.1010">
    <property type="entry name" value="5'-nuclease"/>
    <property type="match status" value="1"/>
</dbReference>
<feature type="region of interest" description="Disordered" evidence="1">
    <location>
        <begin position="160"/>
        <end position="189"/>
    </location>
</feature>
<dbReference type="Pfam" id="PF12872">
    <property type="entry name" value="OST-HTH"/>
    <property type="match status" value="1"/>
</dbReference>
<keyword evidence="4" id="KW-1185">Reference proteome</keyword>
<comment type="caution">
    <text evidence="3">The sequence shown here is derived from an EMBL/GenBank/DDBJ whole genome shotgun (WGS) entry which is preliminary data.</text>
</comment>
<dbReference type="InterPro" id="IPR041966">
    <property type="entry name" value="LOTUS-like"/>
</dbReference>
<evidence type="ECO:0000259" key="2">
    <source>
        <dbReference type="PROSITE" id="PS51644"/>
    </source>
</evidence>